<protein>
    <submittedName>
        <fullName evidence="1">Uncharacterized protein</fullName>
    </submittedName>
</protein>
<evidence type="ECO:0000313" key="2">
    <source>
        <dbReference type="Proteomes" id="UP001172681"/>
    </source>
</evidence>
<organism evidence="1 2">
    <name type="scientific">Knufia peltigerae</name>
    <dbReference type="NCBI Taxonomy" id="1002370"/>
    <lineage>
        <taxon>Eukaryota</taxon>
        <taxon>Fungi</taxon>
        <taxon>Dikarya</taxon>
        <taxon>Ascomycota</taxon>
        <taxon>Pezizomycotina</taxon>
        <taxon>Eurotiomycetes</taxon>
        <taxon>Chaetothyriomycetidae</taxon>
        <taxon>Chaetothyriales</taxon>
        <taxon>Trichomeriaceae</taxon>
        <taxon>Knufia</taxon>
    </lineage>
</organism>
<keyword evidence="2" id="KW-1185">Reference proteome</keyword>
<proteinExistence type="predicted"/>
<dbReference type="EMBL" id="JAPDRN010000082">
    <property type="protein sequence ID" value="KAJ9626674.1"/>
    <property type="molecule type" value="Genomic_DNA"/>
</dbReference>
<sequence length="91" mass="10079">METWGSRAMKVRIGNGVSSLTLVGYVDEEEPESPNLLGEGREISHPRPIGLRGMRKCCDTIPVWPWLKVKECEGTHVDGTKRNATGAETEK</sequence>
<evidence type="ECO:0000313" key="1">
    <source>
        <dbReference type="EMBL" id="KAJ9626674.1"/>
    </source>
</evidence>
<accession>A0AA38XX22</accession>
<reference evidence="1" key="1">
    <citation type="submission" date="2022-10" db="EMBL/GenBank/DDBJ databases">
        <title>Culturing micro-colonial fungi from biological soil crusts in the Mojave desert and describing Neophaeococcomyces mojavensis, and introducing the new genera and species Taxawa tesnikishii.</title>
        <authorList>
            <person name="Kurbessoian T."/>
            <person name="Stajich J.E."/>
        </authorList>
    </citation>
    <scope>NUCLEOTIDE SEQUENCE</scope>
    <source>
        <strain evidence="1">TK_35</strain>
    </source>
</reference>
<dbReference type="AlphaFoldDB" id="A0AA38XX22"/>
<name>A0AA38XX22_9EURO</name>
<dbReference type="Proteomes" id="UP001172681">
    <property type="component" value="Unassembled WGS sequence"/>
</dbReference>
<comment type="caution">
    <text evidence="1">The sequence shown here is derived from an EMBL/GenBank/DDBJ whole genome shotgun (WGS) entry which is preliminary data.</text>
</comment>
<gene>
    <name evidence="1" type="ORF">H2204_010063</name>
</gene>